<evidence type="ECO:0000259" key="5">
    <source>
        <dbReference type="PROSITE" id="PS50893"/>
    </source>
</evidence>
<keyword evidence="3" id="KW-0547">Nucleotide-binding</keyword>
<proteinExistence type="inferred from homology"/>
<keyword evidence="7" id="KW-1185">Reference proteome</keyword>
<reference evidence="6" key="1">
    <citation type="submission" date="2021-01" db="EMBL/GenBank/DDBJ databases">
        <title>Intestinitalea alba gen. nov., sp. nov., a novel genus of the family Enterobacteriaceae, isolated from the gut of the plastic-eating mealworm Tenebrio molitor L.</title>
        <authorList>
            <person name="Yang Y."/>
        </authorList>
    </citation>
    <scope>NUCLEOTIDE SEQUENCE</scope>
    <source>
        <strain evidence="6">BIT-L3</strain>
    </source>
</reference>
<dbReference type="PANTHER" id="PTHR43776">
    <property type="entry name" value="TRANSPORT ATP-BINDING PROTEIN"/>
    <property type="match status" value="1"/>
</dbReference>
<dbReference type="InterPro" id="IPR013563">
    <property type="entry name" value="Oligopep_ABC_C"/>
</dbReference>
<dbReference type="GO" id="GO:0016887">
    <property type="term" value="F:ATP hydrolysis activity"/>
    <property type="evidence" value="ECO:0007669"/>
    <property type="project" value="InterPro"/>
</dbReference>
<dbReference type="Gene3D" id="3.40.50.300">
    <property type="entry name" value="P-loop containing nucleotide triphosphate hydrolases"/>
    <property type="match status" value="2"/>
</dbReference>
<protein>
    <submittedName>
        <fullName evidence="6">ABC transporter ATP-binding protein</fullName>
    </submittedName>
</protein>
<evidence type="ECO:0000256" key="4">
    <source>
        <dbReference type="ARBA" id="ARBA00022840"/>
    </source>
</evidence>
<dbReference type="GO" id="GO:0005524">
    <property type="term" value="F:ATP binding"/>
    <property type="evidence" value="ECO:0007669"/>
    <property type="project" value="UniProtKB-KW"/>
</dbReference>
<dbReference type="EMBL" id="JAEPBH010000003">
    <property type="protein sequence ID" value="MBK4714109.1"/>
    <property type="molecule type" value="Genomic_DNA"/>
</dbReference>
<gene>
    <name evidence="6" type="ORF">JJB97_01920</name>
</gene>
<dbReference type="Pfam" id="PF00005">
    <property type="entry name" value="ABC_tran"/>
    <property type="match status" value="2"/>
</dbReference>
<evidence type="ECO:0000313" key="7">
    <source>
        <dbReference type="Proteomes" id="UP000659047"/>
    </source>
</evidence>
<dbReference type="CDD" id="cd03257">
    <property type="entry name" value="ABC_NikE_OppD_transporters"/>
    <property type="match status" value="2"/>
</dbReference>
<dbReference type="InterPro" id="IPR003439">
    <property type="entry name" value="ABC_transporter-like_ATP-bd"/>
</dbReference>
<feature type="domain" description="ABC transporter" evidence="5">
    <location>
        <begin position="16"/>
        <end position="261"/>
    </location>
</feature>
<name>A0A8K0XY29_9ENTR</name>
<dbReference type="AlphaFoldDB" id="A0A8K0XY29"/>
<feature type="domain" description="ABC transporter" evidence="5">
    <location>
        <begin position="355"/>
        <end position="600"/>
    </location>
</feature>
<dbReference type="NCBIfam" id="NF007739">
    <property type="entry name" value="PRK10419.1"/>
    <property type="match status" value="2"/>
</dbReference>
<comment type="similarity">
    <text evidence="1">Belongs to the ABC transporter superfamily.</text>
</comment>
<organism evidence="6 7">
    <name type="scientific">Tenebrionibacter intestinalis</name>
    <dbReference type="NCBI Taxonomy" id="2799638"/>
    <lineage>
        <taxon>Bacteria</taxon>
        <taxon>Pseudomonadati</taxon>
        <taxon>Pseudomonadota</taxon>
        <taxon>Gammaproteobacteria</taxon>
        <taxon>Enterobacterales</taxon>
        <taxon>Enterobacteriaceae</taxon>
        <taxon>Tenebrionibacter/Tenebrionicola group</taxon>
        <taxon>Tenebrionibacter</taxon>
    </lineage>
</organism>
<dbReference type="SMART" id="SM00382">
    <property type="entry name" value="AAA"/>
    <property type="match status" value="2"/>
</dbReference>
<dbReference type="PROSITE" id="PS00211">
    <property type="entry name" value="ABC_TRANSPORTER_1"/>
    <property type="match status" value="2"/>
</dbReference>
<accession>A0A8K0XY29</accession>
<dbReference type="InterPro" id="IPR003593">
    <property type="entry name" value="AAA+_ATPase"/>
</dbReference>
<dbReference type="RefSeq" id="WP_238712116.1">
    <property type="nucleotide sequence ID" value="NZ_JAEPBH010000003.1"/>
</dbReference>
<dbReference type="GO" id="GO:0055085">
    <property type="term" value="P:transmembrane transport"/>
    <property type="evidence" value="ECO:0007669"/>
    <property type="project" value="UniProtKB-ARBA"/>
</dbReference>
<dbReference type="Pfam" id="PF08352">
    <property type="entry name" value="oligo_HPY"/>
    <property type="match status" value="1"/>
</dbReference>
<evidence type="ECO:0000256" key="3">
    <source>
        <dbReference type="ARBA" id="ARBA00022741"/>
    </source>
</evidence>
<dbReference type="InterPro" id="IPR027417">
    <property type="entry name" value="P-loop_NTPase"/>
</dbReference>
<dbReference type="GO" id="GO:0015833">
    <property type="term" value="P:peptide transport"/>
    <property type="evidence" value="ECO:0007669"/>
    <property type="project" value="InterPro"/>
</dbReference>
<dbReference type="SUPFAM" id="SSF52540">
    <property type="entry name" value="P-loop containing nucleoside triphosphate hydrolases"/>
    <property type="match status" value="2"/>
</dbReference>
<sequence>MKDISVSHNPDRPGWLGADNVCIGYRMNGTLYTLLNKIHFSLPAGETLGIIGESGAGKSLLLRTLANQLPDGFIHTGGTFAWYNSDGQTSRQLQAGVELTFIPQDPINALNPLYTIGRHFREQLARLGIGKKQANERAIAMLQEVNLADARELLARYPHQISGGMCQRIVIALAFITNPVLVVCDEATSALDNISQAHVIRLIQKIQRQTGTSVIFVTHNLAFVSRYCEKLLVMYGGEIVEQGVAKHILRRPAHPYTLALLQAQPQQHAGLRLQTLKGAPAAVNILNALSCRFSPRCHYCRPQCLINAMKTTCAGYDEATLSRQVRCHYPWPEPLKQTKPEAASIAATPHTSAVLQLKNIAKSYKNGDAFTSTAASALDNINFSVFPGEFIGITGVSGSGKSTLAKVIAGIEAADCGSILLNQQAVSQSRQDKKRRTQAIQIILQDYNQALNPHRTVESLLTQRMEYSAADTQTRTLRARELLALLELDPVLLQRFPHQLSGGQRQRINIGRAICTMPQLLIADEITSGLDVSVQARILNLLRDLKARYGIALLFISHDLQIVHHLCDRVIVLDRGKIIETGDSEAIFRHPQTPFTRRLLQHSLWHKEN</sequence>
<dbReference type="InterPro" id="IPR050319">
    <property type="entry name" value="ABC_transp_ATP-bind"/>
</dbReference>
<dbReference type="InterPro" id="IPR017871">
    <property type="entry name" value="ABC_transporter-like_CS"/>
</dbReference>
<comment type="caution">
    <text evidence="6">The sequence shown here is derived from an EMBL/GenBank/DDBJ whole genome shotgun (WGS) entry which is preliminary data.</text>
</comment>
<keyword evidence="2" id="KW-0813">Transport</keyword>
<dbReference type="NCBIfam" id="TIGR01727">
    <property type="entry name" value="oligo_HPY"/>
    <property type="match status" value="1"/>
</dbReference>
<dbReference type="Proteomes" id="UP000659047">
    <property type="component" value="Unassembled WGS sequence"/>
</dbReference>
<evidence type="ECO:0000313" key="6">
    <source>
        <dbReference type="EMBL" id="MBK4714109.1"/>
    </source>
</evidence>
<keyword evidence="4 6" id="KW-0067">ATP-binding</keyword>
<evidence type="ECO:0000256" key="2">
    <source>
        <dbReference type="ARBA" id="ARBA00022448"/>
    </source>
</evidence>
<evidence type="ECO:0000256" key="1">
    <source>
        <dbReference type="ARBA" id="ARBA00005417"/>
    </source>
</evidence>
<dbReference type="PANTHER" id="PTHR43776:SF7">
    <property type="entry name" value="D,D-DIPEPTIDE TRANSPORT ATP-BINDING PROTEIN DDPF-RELATED"/>
    <property type="match status" value="1"/>
</dbReference>
<dbReference type="PROSITE" id="PS50893">
    <property type="entry name" value="ABC_TRANSPORTER_2"/>
    <property type="match status" value="2"/>
</dbReference>